<gene>
    <name evidence="1" type="ORF">SteCoe_33858</name>
</gene>
<comment type="caution">
    <text evidence="1">The sequence shown here is derived from an EMBL/GenBank/DDBJ whole genome shotgun (WGS) entry which is preliminary data.</text>
</comment>
<keyword evidence="2" id="KW-1185">Reference proteome</keyword>
<dbReference type="OrthoDB" id="10549610at2759"/>
<reference evidence="1 2" key="1">
    <citation type="submission" date="2016-11" db="EMBL/GenBank/DDBJ databases">
        <title>The macronuclear genome of Stentor coeruleus: a giant cell with tiny introns.</title>
        <authorList>
            <person name="Slabodnick M."/>
            <person name="Ruby J.G."/>
            <person name="Reiff S.B."/>
            <person name="Swart E.C."/>
            <person name="Gosai S."/>
            <person name="Prabakaran S."/>
            <person name="Witkowska E."/>
            <person name="Larue G.E."/>
            <person name="Fisher S."/>
            <person name="Freeman R.M."/>
            <person name="Gunawardena J."/>
            <person name="Chu W."/>
            <person name="Stover N.A."/>
            <person name="Gregory B.D."/>
            <person name="Nowacki M."/>
            <person name="Derisi J."/>
            <person name="Roy S.W."/>
            <person name="Marshall W.F."/>
            <person name="Sood P."/>
        </authorList>
    </citation>
    <scope>NUCLEOTIDE SEQUENCE [LARGE SCALE GENOMIC DNA]</scope>
    <source>
        <strain evidence="1">WM001</strain>
    </source>
</reference>
<name>A0A1R2AVV0_9CILI</name>
<organism evidence="1 2">
    <name type="scientific">Stentor coeruleus</name>
    <dbReference type="NCBI Taxonomy" id="5963"/>
    <lineage>
        <taxon>Eukaryota</taxon>
        <taxon>Sar</taxon>
        <taxon>Alveolata</taxon>
        <taxon>Ciliophora</taxon>
        <taxon>Postciliodesmatophora</taxon>
        <taxon>Heterotrichea</taxon>
        <taxon>Heterotrichida</taxon>
        <taxon>Stentoridae</taxon>
        <taxon>Stentor</taxon>
    </lineage>
</organism>
<protein>
    <submittedName>
        <fullName evidence="1">Uncharacterized protein</fullName>
    </submittedName>
</protein>
<sequence length="212" mass="24174">MSRNCSYPDCQKKASVFCDCSRNNVYLCLAHLGLHTKLPGLHNTKRVDQATEVSGVQACSNAPVRCEGTGCSGLAKFVCFCTCKSLCYNCLDDHLTENLKVKHTVEAKYFNKPTYEDMVHPLDMFLKRAQCETIVSNKIKTRNIGIKDILKWDMRALNAMTETLGLTSTVKYSLWEEINYIRIVTEKTYLRNDYMARLIFGIEEQKDSEIIS</sequence>
<accession>A0A1R2AVV0</accession>
<evidence type="ECO:0000313" key="1">
    <source>
        <dbReference type="EMBL" id="OMJ68627.1"/>
    </source>
</evidence>
<dbReference type="Proteomes" id="UP000187209">
    <property type="component" value="Unassembled WGS sequence"/>
</dbReference>
<dbReference type="EMBL" id="MPUH01001301">
    <property type="protein sequence ID" value="OMJ68627.1"/>
    <property type="molecule type" value="Genomic_DNA"/>
</dbReference>
<proteinExistence type="predicted"/>
<dbReference type="AlphaFoldDB" id="A0A1R2AVV0"/>
<evidence type="ECO:0000313" key="2">
    <source>
        <dbReference type="Proteomes" id="UP000187209"/>
    </source>
</evidence>